<dbReference type="AlphaFoldDB" id="A0A077Z0H8"/>
<dbReference type="SUPFAM" id="SSF56672">
    <property type="entry name" value="DNA/RNA polymerases"/>
    <property type="match status" value="1"/>
</dbReference>
<organism evidence="1 2">
    <name type="scientific">Trichuris trichiura</name>
    <name type="common">Whipworm</name>
    <name type="synonym">Trichocephalus trichiurus</name>
    <dbReference type="NCBI Taxonomy" id="36087"/>
    <lineage>
        <taxon>Eukaryota</taxon>
        <taxon>Metazoa</taxon>
        <taxon>Ecdysozoa</taxon>
        <taxon>Nematoda</taxon>
        <taxon>Enoplea</taxon>
        <taxon>Dorylaimia</taxon>
        <taxon>Trichinellida</taxon>
        <taxon>Trichuridae</taxon>
        <taxon>Trichuris</taxon>
    </lineage>
</organism>
<dbReference type="STRING" id="36087.A0A077Z0H8"/>
<dbReference type="Proteomes" id="UP000030665">
    <property type="component" value="Unassembled WGS sequence"/>
</dbReference>
<dbReference type="InterPro" id="IPR012337">
    <property type="entry name" value="RNaseH-like_sf"/>
</dbReference>
<reference evidence="1" key="1">
    <citation type="submission" date="2014-01" db="EMBL/GenBank/DDBJ databases">
        <authorList>
            <person name="Aslett M."/>
        </authorList>
    </citation>
    <scope>NUCLEOTIDE SEQUENCE</scope>
</reference>
<dbReference type="SUPFAM" id="SSF53098">
    <property type="entry name" value="Ribonuclease H-like"/>
    <property type="match status" value="1"/>
</dbReference>
<dbReference type="EMBL" id="HG805856">
    <property type="protein sequence ID" value="CDW53509.1"/>
    <property type="molecule type" value="Genomic_DNA"/>
</dbReference>
<dbReference type="InterPro" id="IPR036397">
    <property type="entry name" value="RNaseH_sf"/>
</dbReference>
<dbReference type="PANTHER" id="PTHR47331">
    <property type="entry name" value="PHD-TYPE DOMAIN-CONTAINING PROTEIN"/>
    <property type="match status" value="1"/>
</dbReference>
<dbReference type="GO" id="GO:0006259">
    <property type="term" value="P:DNA metabolic process"/>
    <property type="evidence" value="ECO:0007669"/>
    <property type="project" value="UniProtKB-ARBA"/>
</dbReference>
<keyword evidence="2" id="KW-1185">Reference proteome</keyword>
<reference evidence="1" key="2">
    <citation type="submission" date="2014-03" db="EMBL/GenBank/DDBJ databases">
        <title>The whipworm genome and dual-species transcriptomics of an intimate host-pathogen interaction.</title>
        <authorList>
            <person name="Foth B.J."/>
            <person name="Tsai I.J."/>
            <person name="Reid A.J."/>
            <person name="Bancroft A.J."/>
            <person name="Nichol S."/>
            <person name="Tracey A."/>
            <person name="Holroyd N."/>
            <person name="Cotton J.A."/>
            <person name="Stanley E.J."/>
            <person name="Zarowiecki M."/>
            <person name="Liu J.Z."/>
            <person name="Huckvale T."/>
            <person name="Cooper P.J."/>
            <person name="Grencis R.K."/>
            <person name="Berriman M."/>
        </authorList>
    </citation>
    <scope>NUCLEOTIDE SEQUENCE [LARGE SCALE GENOMIC DNA]</scope>
</reference>
<sequence>MYDRQNVHRFSVDDALTVPNINVSQRSVDFTCLKNLWPQLKGIGLNAVGKDGVAVLLGMDIVEAHEQYRVLKPPYGVKAPRAIQTPFGWCIVGPMYGPFINPCKTYRVYRIGQTVQDDLTDLVKYQWSIESLGIQRATTEMLSNDDKRALHILQTTTRKTNGVMNVRVTKADQAMLSFLWPKPNSDTPVGHFNMRVHIFGAACSLSVCTYVLRRTAEDNKTQFPTVWERVFNNFYVDNYLDSFMSEQETETSCHDLKLMLSYAEVNEAFITCVNLAQRESYEEEISCLSSKKLLRVQSKILTLSPFLDQKGSLRAQGRLERAELPYEVKHPFILPRKHTLTNMTTERTLWPLKGNCGSAWRHGVQWHFSPPSAPHFGGVWERMIRSAKAALHKILNGRATSDEVLLTVFIEVESLLNSRPLTHISIDPSDPELLTPNHFLLGRSCPHVPPDVVTEIDISSRRKWRAAQAIVDSFLEKMAPRVRP</sequence>
<dbReference type="InterPro" id="IPR043502">
    <property type="entry name" value="DNA/RNA_pol_sf"/>
</dbReference>
<evidence type="ECO:0000313" key="1">
    <source>
        <dbReference type="EMBL" id="CDW53509.1"/>
    </source>
</evidence>
<accession>A0A077Z0H8</accession>
<evidence type="ECO:0000313" key="2">
    <source>
        <dbReference type="Proteomes" id="UP000030665"/>
    </source>
</evidence>
<gene>
    <name evidence="1" type="ORF">TTRE_0000177401</name>
</gene>
<protein>
    <submittedName>
        <fullName evidence="1">Uncharacterized protein</fullName>
    </submittedName>
</protein>
<dbReference type="OrthoDB" id="8019190at2759"/>
<dbReference type="GO" id="GO:0042575">
    <property type="term" value="C:DNA polymerase complex"/>
    <property type="evidence" value="ECO:0007669"/>
    <property type="project" value="UniProtKB-ARBA"/>
</dbReference>
<dbReference type="Gene3D" id="3.30.420.10">
    <property type="entry name" value="Ribonuclease H-like superfamily/Ribonuclease H"/>
    <property type="match status" value="1"/>
</dbReference>
<name>A0A077Z0H8_TRITR</name>
<dbReference type="GO" id="GO:0003676">
    <property type="term" value="F:nucleic acid binding"/>
    <property type="evidence" value="ECO:0007669"/>
    <property type="project" value="InterPro"/>
</dbReference>
<proteinExistence type="predicted"/>